<dbReference type="GO" id="GO:0004022">
    <property type="term" value="F:alcohol dehydrogenase (NAD+) activity"/>
    <property type="evidence" value="ECO:0007669"/>
    <property type="project" value="UniProtKB-EC"/>
</dbReference>
<evidence type="ECO:0000256" key="1">
    <source>
        <dbReference type="ARBA" id="ARBA00001947"/>
    </source>
</evidence>
<evidence type="ECO:0000313" key="8">
    <source>
        <dbReference type="EMBL" id="MBL6762253.1"/>
    </source>
</evidence>
<evidence type="ECO:0000256" key="5">
    <source>
        <dbReference type="ARBA" id="ARBA00022833"/>
    </source>
</evidence>
<dbReference type="InterPro" id="IPR011032">
    <property type="entry name" value="GroES-like_sf"/>
</dbReference>
<dbReference type="Pfam" id="PF08240">
    <property type="entry name" value="ADH_N"/>
    <property type="match status" value="1"/>
</dbReference>
<dbReference type="Pfam" id="PF00107">
    <property type="entry name" value="ADH_zinc_N"/>
    <property type="match status" value="1"/>
</dbReference>
<dbReference type="Gene3D" id="3.40.50.720">
    <property type="entry name" value="NAD(P)-binding Rossmann-like Domain"/>
    <property type="match status" value="1"/>
</dbReference>
<dbReference type="Proteomes" id="UP000785783">
    <property type="component" value="Unassembled WGS sequence"/>
</dbReference>
<dbReference type="PANTHER" id="PTHR42940:SF8">
    <property type="entry name" value="VACUOLAR PROTEIN SORTING-ASSOCIATED PROTEIN 11"/>
    <property type="match status" value="1"/>
</dbReference>
<evidence type="ECO:0000259" key="7">
    <source>
        <dbReference type="SMART" id="SM00829"/>
    </source>
</evidence>
<dbReference type="CDD" id="cd08240">
    <property type="entry name" value="6_hydroxyhexanoate_dh_like"/>
    <property type="match status" value="1"/>
</dbReference>
<dbReference type="Gene3D" id="3.90.180.10">
    <property type="entry name" value="Medium-chain alcohol dehydrogenases, catalytic domain"/>
    <property type="match status" value="1"/>
</dbReference>
<accession>A0A937L752</accession>
<evidence type="ECO:0000256" key="3">
    <source>
        <dbReference type="ARBA" id="ARBA00013190"/>
    </source>
</evidence>
<dbReference type="SMART" id="SM00829">
    <property type="entry name" value="PKS_ER"/>
    <property type="match status" value="1"/>
</dbReference>
<gene>
    <name evidence="8" type="ORF">ISQ19_06115</name>
</gene>
<dbReference type="InterPro" id="IPR013149">
    <property type="entry name" value="ADH-like_C"/>
</dbReference>
<keyword evidence="4" id="KW-0479">Metal-binding</keyword>
<evidence type="ECO:0000313" key="9">
    <source>
        <dbReference type="Proteomes" id="UP000785783"/>
    </source>
</evidence>
<dbReference type="InterPro" id="IPR020843">
    <property type="entry name" value="ER"/>
</dbReference>
<protein>
    <recommendedName>
        <fullName evidence="3">alcohol dehydrogenase</fullName>
        <ecNumber evidence="3">1.1.1.1</ecNumber>
    </recommendedName>
</protein>
<dbReference type="GO" id="GO:0005737">
    <property type="term" value="C:cytoplasm"/>
    <property type="evidence" value="ECO:0007669"/>
    <property type="project" value="TreeGrafter"/>
</dbReference>
<evidence type="ECO:0000256" key="4">
    <source>
        <dbReference type="ARBA" id="ARBA00022723"/>
    </source>
</evidence>
<evidence type="ECO:0000256" key="2">
    <source>
        <dbReference type="ARBA" id="ARBA00008072"/>
    </source>
</evidence>
<dbReference type="EMBL" id="JADHOK010000093">
    <property type="protein sequence ID" value="MBL6762253.1"/>
    <property type="molecule type" value="Genomic_DNA"/>
</dbReference>
<dbReference type="AlphaFoldDB" id="A0A937L752"/>
<comment type="similarity">
    <text evidence="2">Belongs to the zinc-containing alcohol dehydrogenase family.</text>
</comment>
<sequence length="348" mass="36523">MKSQAITEYGAALEAVESETPQPTGSEVLVEISHCGVCHSDVHFHDGHFDMGGGNKLDVRGARQTPFTLGHEIEGIVTAIGDDVKDVKVGDRRVVYPWIGCGDCNDCNNGRENLCNGRALGVNLPGGFSTHCLVPHERYCLDAEGIAPGLASTYMCSGITAYSALKYLNTGDKGEPALIVGLGGVGMMALQFALEMFDEAPIVADLDDNKLQAAMGAGAKAAYNPATEGDLKKLVADTNGGVAGAADFVGAEGSLQFATGALRRGGEVKIVGLFGGAFTQPIPMFPFRAMSIGGSMTGTLEDTIEMLEIVKAGKINPIPVETRDMSQASRTLDDLREGNIIGRVVLEN</sequence>
<organism evidence="8 9">
    <name type="scientific">PS1 clade bacterium</name>
    <dbReference type="NCBI Taxonomy" id="2175152"/>
    <lineage>
        <taxon>Bacteria</taxon>
        <taxon>Pseudomonadati</taxon>
        <taxon>Pseudomonadota</taxon>
        <taxon>Alphaproteobacteria</taxon>
        <taxon>PS1 clade</taxon>
    </lineage>
</organism>
<dbReference type="InterPro" id="IPR036291">
    <property type="entry name" value="NAD(P)-bd_dom_sf"/>
</dbReference>
<dbReference type="InterPro" id="IPR013154">
    <property type="entry name" value="ADH-like_N"/>
</dbReference>
<keyword evidence="6" id="KW-0560">Oxidoreductase</keyword>
<dbReference type="PANTHER" id="PTHR42940">
    <property type="entry name" value="ALCOHOL DEHYDROGENASE 1-RELATED"/>
    <property type="match status" value="1"/>
</dbReference>
<comment type="cofactor">
    <cofactor evidence="1">
        <name>Zn(2+)</name>
        <dbReference type="ChEBI" id="CHEBI:29105"/>
    </cofactor>
</comment>
<keyword evidence="5" id="KW-0862">Zinc</keyword>
<feature type="domain" description="Enoyl reductase (ER)" evidence="7">
    <location>
        <begin position="10"/>
        <end position="346"/>
    </location>
</feature>
<comment type="caution">
    <text evidence="8">The sequence shown here is derived from an EMBL/GenBank/DDBJ whole genome shotgun (WGS) entry which is preliminary data.</text>
</comment>
<dbReference type="SUPFAM" id="SSF51735">
    <property type="entry name" value="NAD(P)-binding Rossmann-fold domains"/>
    <property type="match status" value="1"/>
</dbReference>
<evidence type="ECO:0000256" key="6">
    <source>
        <dbReference type="ARBA" id="ARBA00023002"/>
    </source>
</evidence>
<dbReference type="EC" id="1.1.1.1" evidence="3"/>
<reference evidence="8" key="1">
    <citation type="submission" date="2020-10" db="EMBL/GenBank/DDBJ databases">
        <title>Microbiome of the Black Sea water column analyzed by genome centric metagenomics.</title>
        <authorList>
            <person name="Cabello-Yeves P.J."/>
            <person name="Callieri C."/>
            <person name="Picazo A."/>
            <person name="Mehrshad M."/>
            <person name="Haro-Moreno J.M."/>
            <person name="Roda-Garcia J."/>
            <person name="Dzembekova N."/>
            <person name="Slabakova V."/>
            <person name="Slabakova N."/>
            <person name="Moncheva S."/>
            <person name="Rodriguez-Valera F."/>
        </authorList>
    </citation>
    <scope>NUCLEOTIDE SEQUENCE</scope>
    <source>
        <strain evidence="8">BS307-5m-G5</strain>
    </source>
</reference>
<dbReference type="GO" id="GO:0046872">
    <property type="term" value="F:metal ion binding"/>
    <property type="evidence" value="ECO:0007669"/>
    <property type="project" value="UniProtKB-KW"/>
</dbReference>
<name>A0A937L752_9PROT</name>
<dbReference type="SUPFAM" id="SSF50129">
    <property type="entry name" value="GroES-like"/>
    <property type="match status" value="1"/>
</dbReference>
<proteinExistence type="inferred from homology"/>